<sequence>MSPGARTPIAFKRISFFACNVHGGLGFALRGGGDDDVRGRRRLNVWGRTQLVAAMEEESV</sequence>
<evidence type="ECO:0000313" key="2">
    <source>
        <dbReference type="Proteomes" id="UP000827724"/>
    </source>
</evidence>
<protein>
    <submittedName>
        <fullName evidence="1">Uncharacterized protein</fullName>
    </submittedName>
</protein>
<dbReference type="EMBL" id="JAIWOZ010000005">
    <property type="protein sequence ID" value="KAH6605068.1"/>
    <property type="molecule type" value="Genomic_DNA"/>
</dbReference>
<reference evidence="1" key="1">
    <citation type="submission" date="2021-08" db="EMBL/GenBank/DDBJ databases">
        <title>Chromosome-Level Trichoderma cornu-damae using Hi-C Data.</title>
        <authorList>
            <person name="Kim C.S."/>
        </authorList>
    </citation>
    <scope>NUCLEOTIDE SEQUENCE</scope>
    <source>
        <strain evidence="1">KA19-0412C</strain>
    </source>
</reference>
<name>A0A9P8QLW5_9HYPO</name>
<accession>A0A9P8QLW5</accession>
<comment type="caution">
    <text evidence="1">The sequence shown here is derived from an EMBL/GenBank/DDBJ whole genome shotgun (WGS) entry which is preliminary data.</text>
</comment>
<evidence type="ECO:0000313" key="1">
    <source>
        <dbReference type="EMBL" id="KAH6605068.1"/>
    </source>
</evidence>
<organism evidence="1 2">
    <name type="scientific">Trichoderma cornu-damae</name>
    <dbReference type="NCBI Taxonomy" id="654480"/>
    <lineage>
        <taxon>Eukaryota</taxon>
        <taxon>Fungi</taxon>
        <taxon>Dikarya</taxon>
        <taxon>Ascomycota</taxon>
        <taxon>Pezizomycotina</taxon>
        <taxon>Sordariomycetes</taxon>
        <taxon>Hypocreomycetidae</taxon>
        <taxon>Hypocreales</taxon>
        <taxon>Hypocreaceae</taxon>
        <taxon>Trichoderma</taxon>
    </lineage>
</organism>
<keyword evidence="2" id="KW-1185">Reference proteome</keyword>
<dbReference type="AlphaFoldDB" id="A0A9P8QLW5"/>
<gene>
    <name evidence="1" type="ORF">Trco_006775</name>
</gene>
<proteinExistence type="predicted"/>
<dbReference type="Proteomes" id="UP000827724">
    <property type="component" value="Unassembled WGS sequence"/>
</dbReference>